<reference evidence="2" key="1">
    <citation type="submission" date="2021-02" db="EMBL/GenBank/DDBJ databases">
        <authorList>
            <person name="Nowell W R."/>
        </authorList>
    </citation>
    <scope>NUCLEOTIDE SEQUENCE</scope>
</reference>
<evidence type="ECO:0000313" key="2">
    <source>
        <dbReference type="EMBL" id="CAF5220818.1"/>
    </source>
</evidence>
<dbReference type="GO" id="GO:0000165">
    <property type="term" value="P:MAPK cascade"/>
    <property type="evidence" value="ECO:0007669"/>
    <property type="project" value="InterPro"/>
</dbReference>
<dbReference type="Proteomes" id="UP000676336">
    <property type="component" value="Unassembled WGS sequence"/>
</dbReference>
<protein>
    <recommendedName>
        <fullName evidence="1">MAP3K PH domain-containing protein</fullName>
    </recommendedName>
</protein>
<sequence length="67" mass="7708">MNSIRSIINVKRDNRSIFLYAYENSATFSSVELQIYFASAERRTAFNGKMSKYRVETSTSEAKEELG</sequence>
<proteinExistence type="predicted"/>
<accession>A0A8S3JR64</accession>
<comment type="caution">
    <text evidence="2">The sequence shown here is derived from an EMBL/GenBank/DDBJ whole genome shotgun (WGS) entry which is preliminary data.</text>
</comment>
<dbReference type="InterPro" id="IPR043969">
    <property type="entry name" value="MAP3K_PH"/>
</dbReference>
<dbReference type="Pfam" id="PF19039">
    <property type="entry name" value="ASK_PH"/>
    <property type="match status" value="1"/>
</dbReference>
<evidence type="ECO:0000259" key="1">
    <source>
        <dbReference type="Pfam" id="PF19039"/>
    </source>
</evidence>
<gene>
    <name evidence="2" type="ORF">SMN809_LOCUS82068</name>
</gene>
<name>A0A8S3JR64_9BILA</name>
<feature type="domain" description="MAP3K PH" evidence="1">
    <location>
        <begin position="2"/>
        <end position="52"/>
    </location>
</feature>
<dbReference type="EMBL" id="CAJOBI010350393">
    <property type="protein sequence ID" value="CAF5220818.1"/>
    <property type="molecule type" value="Genomic_DNA"/>
</dbReference>
<feature type="non-terminal residue" evidence="2">
    <location>
        <position position="1"/>
    </location>
</feature>
<dbReference type="AlphaFoldDB" id="A0A8S3JR64"/>
<organism evidence="2 3">
    <name type="scientific">Rotaria magnacalcarata</name>
    <dbReference type="NCBI Taxonomy" id="392030"/>
    <lineage>
        <taxon>Eukaryota</taxon>
        <taxon>Metazoa</taxon>
        <taxon>Spiralia</taxon>
        <taxon>Gnathifera</taxon>
        <taxon>Rotifera</taxon>
        <taxon>Eurotatoria</taxon>
        <taxon>Bdelloidea</taxon>
        <taxon>Philodinida</taxon>
        <taxon>Philodinidae</taxon>
        <taxon>Rotaria</taxon>
    </lineage>
</organism>
<evidence type="ECO:0000313" key="3">
    <source>
        <dbReference type="Proteomes" id="UP000676336"/>
    </source>
</evidence>